<comment type="caution">
    <text evidence="3">The sequence shown here is derived from an EMBL/GenBank/DDBJ whole genome shotgun (WGS) entry which is preliminary data.</text>
</comment>
<dbReference type="InterPro" id="IPR006944">
    <property type="entry name" value="Phage/GTA_portal"/>
</dbReference>
<dbReference type="NCBIfam" id="TIGR01540">
    <property type="entry name" value="portal_PBSX"/>
    <property type="match status" value="1"/>
</dbReference>
<dbReference type="RefSeq" id="WP_258989798.1">
    <property type="nucleotide sequence ID" value="NZ_JALIGE010000076.1"/>
</dbReference>
<dbReference type="InterPro" id="IPR006430">
    <property type="entry name" value="Phage_portal_PBSX"/>
</dbReference>
<sequence length="346" mass="39321">MSKRSKKNQYTTKPRQHTAAPAQSMEAFTFGEPTAVLDRRDILDYVECVDNGQWYEPPVSFSGLAKSMRAAVHHSSPIYVKRNILVSTYIPHPKLSRQDFSRFVLDFLVFGNAFLEMRRSLSGKAVKFETSPAKYTRRGVEDDAYWYIQSFTQAHQFAPGSVFHLLEPDINQELYGLPEYLSALNSAWLNESATLFRRKYYQNGAHAGYIMYVTDAAQSSTDVEALRKAMRDSKGLGNFKNLFFYAPNGKADGIKIVPLSEVATKDDFFNIKKVSAADMLDAHRIPFQLMGGKPENVGSLGDVEKVAKVFVRNELSPLQSRFMELNEWAGEEVIRFKKYSLEPEDE</sequence>
<organism evidence="3 4">
    <name type="scientific">Scandinavium hiltneri</name>
    <dbReference type="NCBI Taxonomy" id="2926519"/>
    <lineage>
        <taxon>Bacteria</taxon>
        <taxon>Pseudomonadati</taxon>
        <taxon>Pseudomonadota</taxon>
        <taxon>Gammaproteobacteria</taxon>
        <taxon>Enterobacterales</taxon>
        <taxon>Enterobacteriaceae</taxon>
        <taxon>Scandinavium</taxon>
    </lineage>
</organism>
<evidence type="ECO:0000313" key="4">
    <source>
        <dbReference type="Proteomes" id="UP001205357"/>
    </source>
</evidence>
<evidence type="ECO:0000313" key="3">
    <source>
        <dbReference type="EMBL" id="MCS2163256.1"/>
    </source>
</evidence>
<evidence type="ECO:0000256" key="1">
    <source>
        <dbReference type="ARBA" id="ARBA00006799"/>
    </source>
</evidence>
<dbReference type="Proteomes" id="UP001205357">
    <property type="component" value="Unassembled WGS sequence"/>
</dbReference>
<dbReference type="PIRSF" id="PIRSF018494">
    <property type="entry name" value="PBSX_VPQ"/>
    <property type="match status" value="1"/>
</dbReference>
<accession>A0ABT2E6E9</accession>
<dbReference type="Pfam" id="PF04860">
    <property type="entry name" value="Phage_portal"/>
    <property type="match status" value="1"/>
</dbReference>
<gene>
    <name evidence="3" type="ORF">MUU47_19425</name>
</gene>
<feature type="region of interest" description="Disordered" evidence="2">
    <location>
        <begin position="1"/>
        <end position="24"/>
    </location>
</feature>
<keyword evidence="4" id="KW-1185">Reference proteome</keyword>
<dbReference type="InterPro" id="IPR030935">
    <property type="entry name" value="PBSX_Proteobac"/>
</dbReference>
<dbReference type="EMBL" id="JALIGE010000076">
    <property type="protein sequence ID" value="MCS2163256.1"/>
    <property type="molecule type" value="Genomic_DNA"/>
</dbReference>
<comment type="similarity">
    <text evidence="1">Belongs to the phage portal family. PBSX subfamily.</text>
</comment>
<reference evidence="3 4" key="1">
    <citation type="submission" date="2022-04" db="EMBL/GenBank/DDBJ databases">
        <title>Proposal of a three novel species of Scandinavium, Scandinavium hiltneri, Scandinavium manionii, Scandinavium tedordense.</title>
        <authorList>
            <person name="Maddock D.W."/>
            <person name="Brady C.L."/>
            <person name="Denman S."/>
            <person name="Arnold D."/>
        </authorList>
    </citation>
    <scope>NUCLEOTIDE SEQUENCE [LARGE SCALE GENOMIC DNA]</scope>
    <source>
        <strain evidence="3 4">H11S7</strain>
    </source>
</reference>
<name>A0ABT2E6E9_9ENTR</name>
<evidence type="ECO:0000256" key="2">
    <source>
        <dbReference type="SAM" id="MobiDB-lite"/>
    </source>
</evidence>
<proteinExistence type="inferred from homology"/>
<protein>
    <submittedName>
        <fullName evidence="3">Phage portal protein</fullName>
    </submittedName>
</protein>